<dbReference type="PhylomeDB" id="A0A068VM77"/>
<dbReference type="InterPro" id="IPR020635">
    <property type="entry name" value="Tyr_kinase_cat_dom"/>
</dbReference>
<dbReference type="Gene3D" id="1.10.510.10">
    <property type="entry name" value="Transferase(Phosphotransferase) domain 1"/>
    <property type="match status" value="1"/>
</dbReference>
<dbReference type="GO" id="GO:0005524">
    <property type="term" value="F:ATP binding"/>
    <property type="evidence" value="ECO:0007669"/>
    <property type="project" value="UniProtKB-KW"/>
</dbReference>
<dbReference type="PROSITE" id="PS50011">
    <property type="entry name" value="PROTEIN_KINASE_DOM"/>
    <property type="match status" value="1"/>
</dbReference>
<evidence type="ECO:0000256" key="7">
    <source>
        <dbReference type="ARBA" id="ARBA00047899"/>
    </source>
</evidence>
<dbReference type="OrthoDB" id="2013824at2759"/>
<evidence type="ECO:0000313" key="10">
    <source>
        <dbReference type="EMBL" id="CDP21910.1"/>
    </source>
</evidence>
<keyword evidence="3" id="KW-0808">Transferase</keyword>
<dbReference type="EC" id="2.7.11.1" evidence="1"/>
<gene>
    <name evidence="10" type="ORF">GSCOC_T00009948001</name>
</gene>
<evidence type="ECO:0000313" key="11">
    <source>
        <dbReference type="Proteomes" id="UP000295252"/>
    </source>
</evidence>
<keyword evidence="6" id="KW-0067">ATP-binding</keyword>
<evidence type="ECO:0000256" key="1">
    <source>
        <dbReference type="ARBA" id="ARBA00012513"/>
    </source>
</evidence>
<dbReference type="AlphaFoldDB" id="A0A068VM77"/>
<dbReference type="FunFam" id="1.10.510.10:FF:001023">
    <property type="entry name" value="Os07g0541700 protein"/>
    <property type="match status" value="1"/>
</dbReference>
<dbReference type="GO" id="GO:0004713">
    <property type="term" value="F:protein tyrosine kinase activity"/>
    <property type="evidence" value="ECO:0007669"/>
    <property type="project" value="InterPro"/>
</dbReference>
<comment type="catalytic activity">
    <reaction evidence="8">
        <text>L-seryl-[protein] + ATP = O-phospho-L-seryl-[protein] + ADP + H(+)</text>
        <dbReference type="Rhea" id="RHEA:17989"/>
        <dbReference type="Rhea" id="RHEA-COMP:9863"/>
        <dbReference type="Rhea" id="RHEA-COMP:11604"/>
        <dbReference type="ChEBI" id="CHEBI:15378"/>
        <dbReference type="ChEBI" id="CHEBI:29999"/>
        <dbReference type="ChEBI" id="CHEBI:30616"/>
        <dbReference type="ChEBI" id="CHEBI:83421"/>
        <dbReference type="ChEBI" id="CHEBI:456216"/>
        <dbReference type="EC" id="2.7.11.1"/>
    </reaction>
</comment>
<dbReference type="SMART" id="SM00219">
    <property type="entry name" value="TyrKc"/>
    <property type="match status" value="1"/>
</dbReference>
<keyword evidence="5" id="KW-0418">Kinase</keyword>
<evidence type="ECO:0000256" key="5">
    <source>
        <dbReference type="ARBA" id="ARBA00022777"/>
    </source>
</evidence>
<keyword evidence="2" id="KW-0723">Serine/threonine-protein kinase</keyword>
<dbReference type="SUPFAM" id="SSF56112">
    <property type="entry name" value="Protein kinase-like (PK-like)"/>
    <property type="match status" value="1"/>
</dbReference>
<dbReference type="Pfam" id="PF00069">
    <property type="entry name" value="Pkinase"/>
    <property type="match status" value="1"/>
</dbReference>
<dbReference type="OMA" id="NCNEFPG"/>
<organism evidence="10 11">
    <name type="scientific">Coffea canephora</name>
    <name type="common">Robusta coffee</name>
    <dbReference type="NCBI Taxonomy" id="49390"/>
    <lineage>
        <taxon>Eukaryota</taxon>
        <taxon>Viridiplantae</taxon>
        <taxon>Streptophyta</taxon>
        <taxon>Embryophyta</taxon>
        <taxon>Tracheophyta</taxon>
        <taxon>Spermatophyta</taxon>
        <taxon>Magnoliopsida</taxon>
        <taxon>eudicotyledons</taxon>
        <taxon>Gunneridae</taxon>
        <taxon>Pentapetalae</taxon>
        <taxon>asterids</taxon>
        <taxon>lamiids</taxon>
        <taxon>Gentianales</taxon>
        <taxon>Rubiaceae</taxon>
        <taxon>Ixoroideae</taxon>
        <taxon>Gardenieae complex</taxon>
        <taxon>Bertiereae - Coffeeae clade</taxon>
        <taxon>Coffeeae</taxon>
        <taxon>Coffea</taxon>
    </lineage>
</organism>
<accession>A0A068VM77</accession>
<evidence type="ECO:0000256" key="6">
    <source>
        <dbReference type="ARBA" id="ARBA00022840"/>
    </source>
</evidence>
<evidence type="ECO:0000256" key="3">
    <source>
        <dbReference type="ARBA" id="ARBA00022679"/>
    </source>
</evidence>
<proteinExistence type="predicted"/>
<dbReference type="PROSITE" id="PS00108">
    <property type="entry name" value="PROTEIN_KINASE_ST"/>
    <property type="match status" value="1"/>
</dbReference>
<comment type="catalytic activity">
    <reaction evidence="7">
        <text>L-threonyl-[protein] + ATP = O-phospho-L-threonyl-[protein] + ADP + H(+)</text>
        <dbReference type="Rhea" id="RHEA:46608"/>
        <dbReference type="Rhea" id="RHEA-COMP:11060"/>
        <dbReference type="Rhea" id="RHEA-COMP:11605"/>
        <dbReference type="ChEBI" id="CHEBI:15378"/>
        <dbReference type="ChEBI" id="CHEBI:30013"/>
        <dbReference type="ChEBI" id="CHEBI:30616"/>
        <dbReference type="ChEBI" id="CHEBI:61977"/>
        <dbReference type="ChEBI" id="CHEBI:456216"/>
        <dbReference type="EC" id="2.7.11.1"/>
    </reaction>
</comment>
<dbReference type="PANTHER" id="PTHR45631">
    <property type="entry name" value="OS07G0107800 PROTEIN-RELATED"/>
    <property type="match status" value="1"/>
</dbReference>
<dbReference type="EMBL" id="HG746767">
    <property type="protein sequence ID" value="CDP21910.1"/>
    <property type="molecule type" value="Genomic_DNA"/>
</dbReference>
<dbReference type="STRING" id="49390.A0A068VM77"/>
<dbReference type="InterPro" id="IPR000719">
    <property type="entry name" value="Prot_kinase_dom"/>
</dbReference>
<keyword evidence="4" id="KW-0547">Nucleotide-binding</keyword>
<evidence type="ECO:0000256" key="2">
    <source>
        <dbReference type="ARBA" id="ARBA00022527"/>
    </source>
</evidence>
<evidence type="ECO:0000256" key="4">
    <source>
        <dbReference type="ARBA" id="ARBA00022741"/>
    </source>
</evidence>
<dbReference type="PANTHER" id="PTHR45631:SF202">
    <property type="entry name" value="SENESCENCE-INDUCED RECEPTOR-LIKE SERINE_THREONINE-PROTEIN KINASE"/>
    <property type="match status" value="1"/>
</dbReference>
<dbReference type="InterPro" id="IPR011009">
    <property type="entry name" value="Kinase-like_dom_sf"/>
</dbReference>
<sequence>MALICEYMANGNLRQHLSVVKKVKKMYWKTKKKLIKTDYTGKNLNPLSWKERVHIALDAAQGLEYLHNGCNPPIIHRDLKSANILLNQKLQAKLADFGLSRIFASESDTHVTTAVAGTAGYLDPEYVFNMKLKFSIFLSCHSIKVSQIIAILFLIDIYSLKYTTGIVVYNLG</sequence>
<evidence type="ECO:0000259" key="9">
    <source>
        <dbReference type="PROSITE" id="PS50011"/>
    </source>
</evidence>
<dbReference type="Proteomes" id="UP000295252">
    <property type="component" value="Unassembled WGS sequence"/>
</dbReference>
<name>A0A068VM77_COFCA</name>
<protein>
    <recommendedName>
        <fullName evidence="1">non-specific serine/threonine protein kinase</fullName>
        <ecNumber evidence="1">2.7.11.1</ecNumber>
    </recommendedName>
</protein>
<dbReference type="InterPro" id="IPR008271">
    <property type="entry name" value="Ser/Thr_kinase_AS"/>
</dbReference>
<keyword evidence="11" id="KW-1185">Reference proteome</keyword>
<feature type="domain" description="Protein kinase" evidence="9">
    <location>
        <begin position="1"/>
        <end position="172"/>
    </location>
</feature>
<dbReference type="InParanoid" id="A0A068VM77"/>
<dbReference type="Gramene" id="CDP21910">
    <property type="protein sequence ID" value="CDP21910"/>
    <property type="gene ID" value="GSCOC_T00009948001"/>
</dbReference>
<evidence type="ECO:0000256" key="8">
    <source>
        <dbReference type="ARBA" id="ARBA00048679"/>
    </source>
</evidence>
<reference evidence="11" key="1">
    <citation type="journal article" date="2014" name="Science">
        <title>The coffee genome provides insight into the convergent evolution of caffeine biosynthesis.</title>
        <authorList>
            <person name="Denoeud F."/>
            <person name="Carretero-Paulet L."/>
            <person name="Dereeper A."/>
            <person name="Droc G."/>
            <person name="Guyot R."/>
            <person name="Pietrella M."/>
            <person name="Zheng C."/>
            <person name="Alberti A."/>
            <person name="Anthony F."/>
            <person name="Aprea G."/>
            <person name="Aury J.M."/>
            <person name="Bento P."/>
            <person name="Bernard M."/>
            <person name="Bocs S."/>
            <person name="Campa C."/>
            <person name="Cenci A."/>
            <person name="Combes M.C."/>
            <person name="Crouzillat D."/>
            <person name="Da Silva C."/>
            <person name="Daddiego L."/>
            <person name="De Bellis F."/>
            <person name="Dussert S."/>
            <person name="Garsmeur O."/>
            <person name="Gayraud T."/>
            <person name="Guignon V."/>
            <person name="Jahn K."/>
            <person name="Jamilloux V."/>
            <person name="Joet T."/>
            <person name="Labadie K."/>
            <person name="Lan T."/>
            <person name="Leclercq J."/>
            <person name="Lepelley M."/>
            <person name="Leroy T."/>
            <person name="Li L.T."/>
            <person name="Librado P."/>
            <person name="Lopez L."/>
            <person name="Munoz A."/>
            <person name="Noel B."/>
            <person name="Pallavicini A."/>
            <person name="Perrotta G."/>
            <person name="Poncet V."/>
            <person name="Pot D."/>
            <person name="Priyono X."/>
            <person name="Rigoreau M."/>
            <person name="Rouard M."/>
            <person name="Rozas J."/>
            <person name="Tranchant-Dubreuil C."/>
            <person name="VanBuren R."/>
            <person name="Zhang Q."/>
            <person name="Andrade A.C."/>
            <person name="Argout X."/>
            <person name="Bertrand B."/>
            <person name="de Kochko A."/>
            <person name="Graziosi G."/>
            <person name="Henry R.J."/>
            <person name="Jayarama X."/>
            <person name="Ming R."/>
            <person name="Nagai C."/>
            <person name="Rounsley S."/>
            <person name="Sankoff D."/>
            <person name="Giuliano G."/>
            <person name="Albert V.A."/>
            <person name="Wincker P."/>
            <person name="Lashermes P."/>
        </authorList>
    </citation>
    <scope>NUCLEOTIDE SEQUENCE [LARGE SCALE GENOMIC DNA]</scope>
    <source>
        <strain evidence="11">cv. DH200-94</strain>
    </source>
</reference>
<dbReference type="GO" id="GO:0004674">
    <property type="term" value="F:protein serine/threonine kinase activity"/>
    <property type="evidence" value="ECO:0007669"/>
    <property type="project" value="UniProtKB-KW"/>
</dbReference>